<evidence type="ECO:0000256" key="2">
    <source>
        <dbReference type="SAM" id="SignalP"/>
    </source>
</evidence>
<proteinExistence type="predicted"/>
<dbReference type="Proteomes" id="UP000273252">
    <property type="component" value="Unassembled WGS sequence"/>
</dbReference>
<dbReference type="InterPro" id="IPR052020">
    <property type="entry name" value="Cyclic_di-GMP/3'3'-cGAMP_PDE"/>
</dbReference>
<keyword evidence="1" id="KW-0812">Transmembrane</keyword>
<sequence>MIVRALFIIALLLNTTQVHASNESTKNILVIHSYSASYPWTDEFQQGINLGIANAQAPIKLSIEYLDTKRVYQPDYLRLFIRYFEAKYKNYRFDAVLITDDNALNLVKNWPGNPFYDLPIIAAGINDPFADLSSVSNRSHIIYEKDNIKQTLDLIETLQPNLNTLYYLADRSSTSELVRNTAFEAFSRNKKVSIVELRDLSLQEATQFLAGIDKNDAIILTHYNTDLAAGYYHSYRDIAYKVARESAAPVFVFWEFYISGGVMGGYVNSSKELGIQMMQSLDKFLSLNFKPYTEQREFSRPVVDFNALERFQIPHTRLMKDTIILNNPKNVFEDNWQLLSIVFVLIMSLFTVIVTQAITLKQRRELNKKNKRIVQLQKRTLKTQKDMIVVLGDAIETRSGETGNHVRRVAKLSAHLARLKGLTHREIELLEIISPMHDVGKIAVPESILDKPGKLNAQEWEVMQKHTDFGYKLLNSSKGDVFKIAATIAYEHHERWDGKGYPLGKKGNEIHIFSRITAIVDVFDALLSVRCYKEAWPLDDVIDFLRDQQGRQFDPDLTQLFLKHISSFVVIRGVYPDKTHS</sequence>
<dbReference type="AlphaFoldDB" id="A0A3A6RE80"/>
<evidence type="ECO:0000259" key="3">
    <source>
        <dbReference type="PROSITE" id="PS51832"/>
    </source>
</evidence>
<keyword evidence="1" id="KW-0472">Membrane</keyword>
<dbReference type="SUPFAM" id="SSF109604">
    <property type="entry name" value="HD-domain/PDEase-like"/>
    <property type="match status" value="1"/>
</dbReference>
<feature type="signal peptide" evidence="2">
    <location>
        <begin position="1"/>
        <end position="20"/>
    </location>
</feature>
<feature type="chain" id="PRO_5017226805" evidence="2">
    <location>
        <begin position="21"/>
        <end position="581"/>
    </location>
</feature>
<organism evidence="4 5">
    <name type="scientific">Vibrio sinensis</name>
    <dbReference type="NCBI Taxonomy" id="2302434"/>
    <lineage>
        <taxon>Bacteria</taxon>
        <taxon>Pseudomonadati</taxon>
        <taxon>Pseudomonadota</taxon>
        <taxon>Gammaproteobacteria</taxon>
        <taxon>Vibrionales</taxon>
        <taxon>Vibrionaceae</taxon>
        <taxon>Vibrio</taxon>
    </lineage>
</organism>
<dbReference type="InterPro" id="IPR003607">
    <property type="entry name" value="HD/PDEase_dom"/>
</dbReference>
<dbReference type="PANTHER" id="PTHR45228:SF9">
    <property type="entry name" value="3'3'-CGAMP-SPECIFIC PHOSPHODIESTERASE 2"/>
    <property type="match status" value="1"/>
</dbReference>
<keyword evidence="2" id="KW-0732">Signal</keyword>
<name>A0A3A6RE80_9VIBR</name>
<dbReference type="SMART" id="SM00471">
    <property type="entry name" value="HDc"/>
    <property type="match status" value="1"/>
</dbReference>
<dbReference type="PROSITE" id="PS51832">
    <property type="entry name" value="HD_GYP"/>
    <property type="match status" value="1"/>
</dbReference>
<dbReference type="PANTHER" id="PTHR45228">
    <property type="entry name" value="CYCLIC DI-GMP PHOSPHODIESTERASE TM_0186-RELATED"/>
    <property type="match status" value="1"/>
</dbReference>
<dbReference type="Pfam" id="PF13487">
    <property type="entry name" value="HD_5"/>
    <property type="match status" value="1"/>
</dbReference>
<feature type="domain" description="HD-GYP" evidence="3">
    <location>
        <begin position="380"/>
        <end position="577"/>
    </location>
</feature>
<accession>A0A3A6RE80</accession>
<reference evidence="4 5" key="1">
    <citation type="submission" date="2018-08" db="EMBL/GenBank/DDBJ databases">
        <title>Vibrio isolated from the Eastern China Marginal Seas.</title>
        <authorList>
            <person name="Li Y."/>
        </authorList>
    </citation>
    <scope>NUCLEOTIDE SEQUENCE [LARGE SCALE GENOMIC DNA]</scope>
    <source>
        <strain evidence="4 5">BEI233</strain>
    </source>
</reference>
<dbReference type="CDD" id="cd00077">
    <property type="entry name" value="HDc"/>
    <property type="match status" value="1"/>
</dbReference>
<dbReference type="InterPro" id="IPR037522">
    <property type="entry name" value="HD_GYP_dom"/>
</dbReference>
<keyword evidence="5" id="KW-1185">Reference proteome</keyword>
<evidence type="ECO:0000256" key="1">
    <source>
        <dbReference type="SAM" id="Phobius"/>
    </source>
</evidence>
<dbReference type="RefSeq" id="WP_120029189.1">
    <property type="nucleotide sequence ID" value="NZ_QVMU01000001.1"/>
</dbReference>
<keyword evidence="1" id="KW-1133">Transmembrane helix</keyword>
<dbReference type="OrthoDB" id="6210373at2"/>
<dbReference type="EMBL" id="QVMU01000001">
    <property type="protein sequence ID" value="RJX75432.1"/>
    <property type="molecule type" value="Genomic_DNA"/>
</dbReference>
<dbReference type="Gene3D" id="1.10.3210.10">
    <property type="entry name" value="Hypothetical protein af1432"/>
    <property type="match status" value="1"/>
</dbReference>
<dbReference type="GO" id="GO:0008081">
    <property type="term" value="F:phosphoric diester hydrolase activity"/>
    <property type="evidence" value="ECO:0007669"/>
    <property type="project" value="UniProtKB-ARBA"/>
</dbReference>
<evidence type="ECO:0000313" key="4">
    <source>
        <dbReference type="EMBL" id="RJX75432.1"/>
    </source>
</evidence>
<evidence type="ECO:0000313" key="5">
    <source>
        <dbReference type="Proteomes" id="UP000273252"/>
    </source>
</evidence>
<comment type="caution">
    <text evidence="4">The sequence shown here is derived from an EMBL/GenBank/DDBJ whole genome shotgun (WGS) entry which is preliminary data.</text>
</comment>
<feature type="transmembrane region" description="Helical" evidence="1">
    <location>
        <begin position="336"/>
        <end position="360"/>
    </location>
</feature>
<dbReference type="Gene3D" id="3.40.50.2300">
    <property type="match status" value="2"/>
</dbReference>
<protein>
    <submittedName>
        <fullName evidence="4">HD domain-containing protein</fullName>
    </submittedName>
</protein>
<gene>
    <name evidence="4" type="ORF">DZ860_01760</name>
</gene>